<evidence type="ECO:0000313" key="2">
    <source>
        <dbReference type="Proteomes" id="UP000005801"/>
    </source>
</evidence>
<accession>A6GIT0</accession>
<dbReference type="EMBL" id="ABCS01000142">
    <property type="protein sequence ID" value="EDM74225.1"/>
    <property type="molecule type" value="Genomic_DNA"/>
</dbReference>
<dbReference type="Proteomes" id="UP000005801">
    <property type="component" value="Unassembled WGS sequence"/>
</dbReference>
<name>A6GIT0_9BACT</name>
<dbReference type="STRING" id="391625.PPSIR1_14750"/>
<protein>
    <submittedName>
        <fullName evidence="1">Baseplate assembly protein, putative</fullName>
    </submittedName>
</protein>
<dbReference type="PANTHER" id="PTHR37829:SF3">
    <property type="entry name" value="PROTEIN JAYE-RELATED"/>
    <property type="match status" value="1"/>
</dbReference>
<keyword evidence="2" id="KW-1185">Reference proteome</keyword>
<gene>
    <name evidence="1" type="ORF">PPSIR1_14750</name>
</gene>
<proteinExistence type="predicted"/>
<dbReference type="RefSeq" id="WP_006976616.1">
    <property type="nucleotide sequence ID" value="NZ_ABCS01000142.1"/>
</dbReference>
<dbReference type="OrthoDB" id="8617324at2"/>
<dbReference type="eggNOG" id="COG3299">
    <property type="taxonomic scope" value="Bacteria"/>
</dbReference>
<dbReference type="AlphaFoldDB" id="A6GIT0"/>
<evidence type="ECO:0000313" key="1">
    <source>
        <dbReference type="EMBL" id="EDM74225.1"/>
    </source>
</evidence>
<dbReference type="PANTHER" id="PTHR37829">
    <property type="entry name" value="PHAGE-LIKE ELEMENT PBSX PROTEIN XKDT"/>
    <property type="match status" value="1"/>
</dbReference>
<sequence>MSDDRPFLKKDFAGLVDETLTHLRSGAGGRVVLDDATEGSVLRTLVEAFSRELAVCYEQLEAVYEASYLETATGAALDRVVELIGIARHEAGWLEGDAVFARATPAPFDIDIPAGTLVAGKGVQGFETLVAETLPAGRSSVRVPIRSLVPEGASVEPNKLSILNRPIPGIETVSNPAVLLPRRDPESDDDLRARALGAIRGGRSATVSAIERAVLALGIVEVSVSEDPERAGLVKVVIGDLDLTQGELAAAQAAVEAVRPVGVRVDAFQAAAVWIQVRVTVELEALLDAQSEAALRAELEAIVREFFTKLEVNESVRWNKLRNLLAAHPSVAEVALPTSETVDDGELVVSPTWPLLAVDRKTAAPVMTTSDGAPRLLGTESAPVGVFVGVEERARLHATPQLDLQPPELAVWIDVEADHASGSDVAVVEAALREELAKIFPAEALQNPVSVSWNELSTRLDGVADLDSGSLRFVILHARDGRVVTVADDPAASEHTTFVIRERIEIRNVHLFEAED</sequence>
<comment type="caution">
    <text evidence="1">The sequence shown here is derived from an EMBL/GenBank/DDBJ whole genome shotgun (WGS) entry which is preliminary data.</text>
</comment>
<reference evidence="1 2" key="1">
    <citation type="submission" date="2007-06" db="EMBL/GenBank/DDBJ databases">
        <authorList>
            <person name="Shimkets L."/>
            <person name="Ferriera S."/>
            <person name="Johnson J."/>
            <person name="Kravitz S."/>
            <person name="Beeson K."/>
            <person name="Sutton G."/>
            <person name="Rogers Y.-H."/>
            <person name="Friedman R."/>
            <person name="Frazier M."/>
            <person name="Venter J.C."/>
        </authorList>
    </citation>
    <scope>NUCLEOTIDE SEQUENCE [LARGE SCALE GENOMIC DNA]</scope>
    <source>
        <strain evidence="1 2">SIR-1</strain>
    </source>
</reference>
<organism evidence="1 2">
    <name type="scientific">Plesiocystis pacifica SIR-1</name>
    <dbReference type="NCBI Taxonomy" id="391625"/>
    <lineage>
        <taxon>Bacteria</taxon>
        <taxon>Pseudomonadati</taxon>
        <taxon>Myxococcota</taxon>
        <taxon>Polyangia</taxon>
        <taxon>Nannocystales</taxon>
        <taxon>Nannocystaceae</taxon>
        <taxon>Plesiocystis</taxon>
    </lineage>
</organism>
<dbReference type="InterPro" id="IPR052399">
    <property type="entry name" value="Phage_Baseplate_Assmbl_Protein"/>
</dbReference>